<gene>
    <name evidence="2" type="ORF">CfE428DRAFT_1103</name>
</gene>
<accession>B4CWR5</accession>
<evidence type="ECO:0000256" key="1">
    <source>
        <dbReference type="SAM" id="MobiDB-lite"/>
    </source>
</evidence>
<name>B4CWR5_9BACT</name>
<evidence type="ECO:0000313" key="2">
    <source>
        <dbReference type="EMBL" id="EDY21857.1"/>
    </source>
</evidence>
<dbReference type="InParanoid" id="B4CWR5"/>
<comment type="caution">
    <text evidence="2">The sequence shown here is derived from an EMBL/GenBank/DDBJ whole genome shotgun (WGS) entry which is preliminary data.</text>
</comment>
<keyword evidence="3" id="KW-1185">Reference proteome</keyword>
<reference evidence="2 3" key="1">
    <citation type="journal article" date="2011" name="J. Bacteriol.">
        <title>Genome sequence of Chthoniobacter flavus Ellin428, an aerobic heterotrophic soil bacterium.</title>
        <authorList>
            <person name="Kant R."/>
            <person name="van Passel M.W."/>
            <person name="Palva A."/>
            <person name="Lucas S."/>
            <person name="Lapidus A."/>
            <person name="Glavina Del Rio T."/>
            <person name="Dalin E."/>
            <person name="Tice H."/>
            <person name="Bruce D."/>
            <person name="Goodwin L."/>
            <person name="Pitluck S."/>
            <person name="Larimer F.W."/>
            <person name="Land M.L."/>
            <person name="Hauser L."/>
            <person name="Sangwan P."/>
            <person name="de Vos W.M."/>
            <person name="Janssen P.H."/>
            <person name="Smidt H."/>
        </authorList>
    </citation>
    <scope>NUCLEOTIDE SEQUENCE [LARGE SCALE GENOMIC DNA]</scope>
    <source>
        <strain evidence="2 3">Ellin428</strain>
    </source>
</reference>
<dbReference type="EMBL" id="ABVL01000002">
    <property type="protein sequence ID" value="EDY21857.1"/>
    <property type="molecule type" value="Genomic_DNA"/>
</dbReference>
<organism evidence="2 3">
    <name type="scientific">Chthoniobacter flavus Ellin428</name>
    <dbReference type="NCBI Taxonomy" id="497964"/>
    <lineage>
        <taxon>Bacteria</taxon>
        <taxon>Pseudomonadati</taxon>
        <taxon>Verrucomicrobiota</taxon>
        <taxon>Spartobacteria</taxon>
        <taxon>Chthoniobacterales</taxon>
        <taxon>Chthoniobacteraceae</taxon>
        <taxon>Chthoniobacter</taxon>
    </lineage>
</organism>
<evidence type="ECO:0000313" key="3">
    <source>
        <dbReference type="Proteomes" id="UP000005824"/>
    </source>
</evidence>
<protein>
    <submittedName>
        <fullName evidence="2">Uncharacterized protein</fullName>
    </submittedName>
</protein>
<feature type="region of interest" description="Disordered" evidence="1">
    <location>
        <begin position="136"/>
        <end position="175"/>
    </location>
</feature>
<dbReference type="AlphaFoldDB" id="B4CWR5"/>
<dbReference type="STRING" id="497964.CfE428DRAFT_1103"/>
<dbReference type="Proteomes" id="UP000005824">
    <property type="component" value="Unassembled WGS sequence"/>
</dbReference>
<proteinExistence type="predicted"/>
<feature type="region of interest" description="Disordered" evidence="1">
    <location>
        <begin position="1"/>
        <end position="22"/>
    </location>
</feature>
<sequence>MAAKRHKRDEIRDSWPANHANGANQANERFPIRVIRVIRGHFSRDLFPFVPFAPFCGHLPAPSKIPRVAIEFIDLENRPPWVRFAARYECAQITAESSYCDWTALLCLHWPAHCPRAALLAGARIRNAYRRSAAAAAQGRRPASPSCHTSIGGAQGGSSGSSFHTRPPNPGAFARGDTTAVALSSGCDSPASAPAAQADHGAVAHAGLRQCHQDGS</sequence>